<accession>A0A1M4SS76</accession>
<feature type="domain" description="YetF C-terminal" evidence="8">
    <location>
        <begin position="84"/>
        <end position="214"/>
    </location>
</feature>
<proteinExistence type="inferred from homology"/>
<organism evidence="9 10">
    <name type="scientific">Seinonella peptonophila</name>
    <dbReference type="NCBI Taxonomy" id="112248"/>
    <lineage>
        <taxon>Bacteria</taxon>
        <taxon>Bacillati</taxon>
        <taxon>Bacillota</taxon>
        <taxon>Bacilli</taxon>
        <taxon>Bacillales</taxon>
        <taxon>Thermoactinomycetaceae</taxon>
        <taxon>Seinonella</taxon>
    </lineage>
</organism>
<evidence type="ECO:0000313" key="10">
    <source>
        <dbReference type="Proteomes" id="UP000184476"/>
    </source>
</evidence>
<dbReference type="RefSeq" id="WP_073150313.1">
    <property type="nucleotide sequence ID" value="NZ_FQVL01000001.1"/>
</dbReference>
<feature type="transmembrane region" description="Helical" evidence="7">
    <location>
        <begin position="33"/>
        <end position="53"/>
    </location>
</feature>
<evidence type="ECO:0000256" key="4">
    <source>
        <dbReference type="ARBA" id="ARBA00022692"/>
    </source>
</evidence>
<gene>
    <name evidence="9" type="ORF">SAMN05444392_101115</name>
</gene>
<dbReference type="Pfam" id="PF04239">
    <property type="entry name" value="DUF421"/>
    <property type="match status" value="1"/>
</dbReference>
<keyword evidence="5 7" id="KW-1133">Transmembrane helix</keyword>
<comment type="similarity">
    <text evidence="2">Belongs to the UPF0702 family.</text>
</comment>
<reference evidence="9 10" key="1">
    <citation type="submission" date="2016-11" db="EMBL/GenBank/DDBJ databases">
        <authorList>
            <person name="Jaros S."/>
            <person name="Januszkiewicz K."/>
            <person name="Wedrychowicz H."/>
        </authorList>
    </citation>
    <scope>NUCLEOTIDE SEQUENCE [LARGE SCALE GENOMIC DNA]</scope>
    <source>
        <strain evidence="9 10">DSM 44666</strain>
    </source>
</reference>
<keyword evidence="10" id="KW-1185">Reference proteome</keyword>
<dbReference type="InterPro" id="IPR012452">
    <property type="entry name" value="DUF1657"/>
</dbReference>
<evidence type="ECO:0000259" key="8">
    <source>
        <dbReference type="Pfam" id="PF04239"/>
    </source>
</evidence>
<dbReference type="OrthoDB" id="9778331at2"/>
<dbReference type="PANTHER" id="PTHR34582:SF7">
    <property type="entry name" value="UPF0702 TRANSMEMBRANE PROTEIN YDFS"/>
    <property type="match status" value="1"/>
</dbReference>
<keyword evidence="3" id="KW-1003">Cell membrane</keyword>
<evidence type="ECO:0000256" key="2">
    <source>
        <dbReference type="ARBA" id="ARBA00006448"/>
    </source>
</evidence>
<evidence type="ECO:0000256" key="6">
    <source>
        <dbReference type="ARBA" id="ARBA00023136"/>
    </source>
</evidence>
<sequence length="286" mass="32634">MPEWINVIFRTLAAVILLFAMMKLLGKRQISQLSLYEYITGITIGSLASYIPLETGDKWYLGMISLAVWVAIVLGIEFLQMRGKRIRDWLDGQQRILVQNGKLLDDNFRKERLTVDEFLAELRKQQIFKLADVEFAVMEPNGAINVLLKKENQPLTSKSMGIKVSNEQEPHLVIVDGTIRDKGLTMIGRNRGWLHAELEKQGVSLTNIFAAQVDAQGSLYIDLYDDQIELPKVQEKAQVLAVLKKCEADLELFALSTKDQNYKNMYQQSSKLLKQIINDSKPYLID</sequence>
<keyword evidence="6 7" id="KW-0472">Membrane</keyword>
<dbReference type="Proteomes" id="UP000184476">
    <property type="component" value="Unassembled WGS sequence"/>
</dbReference>
<evidence type="ECO:0000313" key="9">
    <source>
        <dbReference type="EMBL" id="SHE35104.1"/>
    </source>
</evidence>
<keyword evidence="4 7" id="KW-0812">Transmembrane</keyword>
<evidence type="ECO:0000256" key="7">
    <source>
        <dbReference type="SAM" id="Phobius"/>
    </source>
</evidence>
<dbReference type="InterPro" id="IPR007353">
    <property type="entry name" value="DUF421"/>
</dbReference>
<feature type="transmembrane region" description="Helical" evidence="7">
    <location>
        <begin position="59"/>
        <end position="79"/>
    </location>
</feature>
<dbReference type="Pfam" id="PF07870">
    <property type="entry name" value="DUF1657"/>
    <property type="match status" value="1"/>
</dbReference>
<dbReference type="EMBL" id="FQVL01000001">
    <property type="protein sequence ID" value="SHE35104.1"/>
    <property type="molecule type" value="Genomic_DNA"/>
</dbReference>
<feature type="transmembrane region" description="Helical" evidence="7">
    <location>
        <begin position="6"/>
        <end position="26"/>
    </location>
</feature>
<dbReference type="PANTHER" id="PTHR34582">
    <property type="entry name" value="UPF0702 TRANSMEMBRANE PROTEIN YCAP"/>
    <property type="match status" value="1"/>
</dbReference>
<evidence type="ECO:0000256" key="5">
    <source>
        <dbReference type="ARBA" id="ARBA00022989"/>
    </source>
</evidence>
<dbReference type="GO" id="GO:0005886">
    <property type="term" value="C:plasma membrane"/>
    <property type="evidence" value="ECO:0007669"/>
    <property type="project" value="UniProtKB-SubCell"/>
</dbReference>
<dbReference type="InterPro" id="IPR023090">
    <property type="entry name" value="UPF0702_alpha/beta_dom_sf"/>
</dbReference>
<evidence type="ECO:0000256" key="3">
    <source>
        <dbReference type="ARBA" id="ARBA00022475"/>
    </source>
</evidence>
<comment type="subcellular location">
    <subcellularLocation>
        <location evidence="1">Cell membrane</location>
        <topology evidence="1">Multi-pass membrane protein</topology>
    </subcellularLocation>
</comment>
<evidence type="ECO:0000256" key="1">
    <source>
        <dbReference type="ARBA" id="ARBA00004651"/>
    </source>
</evidence>
<name>A0A1M4SS76_9BACL</name>
<protein>
    <submittedName>
        <fullName evidence="9">Uncharacterized membrane protein YcaP, DUF421 family</fullName>
    </submittedName>
</protein>
<dbReference type="AlphaFoldDB" id="A0A1M4SS76"/>
<dbReference type="STRING" id="112248.SAMN05444392_101115"/>
<dbReference type="Gene3D" id="3.30.240.20">
    <property type="entry name" value="bsu07140 like domains"/>
    <property type="match status" value="2"/>
</dbReference>